<keyword evidence="3 6" id="KW-0564">Palmitate</keyword>
<dbReference type="PANTHER" id="PTHR38098:SF1">
    <property type="entry name" value="LPS-ASSEMBLY LIPOPROTEIN LPTE"/>
    <property type="match status" value="1"/>
</dbReference>
<evidence type="ECO:0000256" key="2">
    <source>
        <dbReference type="ARBA" id="ARBA00023136"/>
    </source>
</evidence>
<evidence type="ECO:0000256" key="6">
    <source>
        <dbReference type="HAMAP-Rule" id="MF_01186"/>
    </source>
</evidence>
<accession>A0ABR4WTC5</accession>
<proteinExistence type="inferred from homology"/>
<comment type="subcellular location">
    <subcellularLocation>
        <location evidence="6">Cell outer membrane</location>
        <topology evidence="6">Lipid-anchor</topology>
    </subcellularLocation>
</comment>
<dbReference type="EMBL" id="JOKD01000026">
    <property type="protein sequence ID" value="KGE77973.1"/>
    <property type="molecule type" value="Genomic_DNA"/>
</dbReference>
<dbReference type="Gene3D" id="3.30.160.150">
    <property type="entry name" value="Lipoprotein like domain"/>
    <property type="match status" value="1"/>
</dbReference>
<dbReference type="PROSITE" id="PS51257">
    <property type="entry name" value="PROKAR_LIPOPROTEIN"/>
    <property type="match status" value="1"/>
</dbReference>
<keyword evidence="4 6" id="KW-0998">Cell outer membrane</keyword>
<dbReference type="PANTHER" id="PTHR38098">
    <property type="entry name" value="LPS-ASSEMBLY LIPOPROTEIN LPTE"/>
    <property type="match status" value="1"/>
</dbReference>
<dbReference type="Pfam" id="PF04390">
    <property type="entry name" value="LptE"/>
    <property type="match status" value="1"/>
</dbReference>
<keyword evidence="1 6" id="KW-0732">Signal</keyword>
<dbReference type="HAMAP" id="MF_01186">
    <property type="entry name" value="LPS_assembly_LptE"/>
    <property type="match status" value="1"/>
</dbReference>
<sequence length="163" mass="18078">MQRRDFLRFTLAGAAGLTLGGCGFRLRGFDEPALDLEALAVAGASGEFSRQVTRRLESAGVAVRDDAPMVLNLGAERIEEQRLGVLSSGSQERELTLSVPFSVQRRRDGAYRLDQQVVEVSERYSISDSNLLVGDELREAASERLRREGVRRLMDRLRALSPN</sequence>
<protein>
    <recommendedName>
        <fullName evidence="6">LPS-assembly lipoprotein LptE</fullName>
    </recommendedName>
</protein>
<keyword evidence="2 6" id="KW-0472">Membrane</keyword>
<evidence type="ECO:0000256" key="3">
    <source>
        <dbReference type="ARBA" id="ARBA00023139"/>
    </source>
</evidence>
<evidence type="ECO:0000313" key="8">
    <source>
        <dbReference type="Proteomes" id="UP000029721"/>
    </source>
</evidence>
<comment type="subunit">
    <text evidence="6">Component of the lipopolysaccharide transport and assembly complex. Interacts with LptD.</text>
</comment>
<dbReference type="InterPro" id="IPR007485">
    <property type="entry name" value="LPS_assembly_LptE"/>
</dbReference>
<organism evidence="7 8">
    <name type="scientific">Halomonas salina</name>
    <dbReference type="NCBI Taxonomy" id="42565"/>
    <lineage>
        <taxon>Bacteria</taxon>
        <taxon>Pseudomonadati</taxon>
        <taxon>Pseudomonadota</taxon>
        <taxon>Gammaproteobacteria</taxon>
        <taxon>Oceanospirillales</taxon>
        <taxon>Halomonadaceae</taxon>
        <taxon>Halomonas</taxon>
    </lineage>
</organism>
<dbReference type="RefSeq" id="WP_035596101.1">
    <property type="nucleotide sequence ID" value="NZ_JASFAS010000001.1"/>
</dbReference>
<gene>
    <name evidence="6" type="primary">lptE</name>
    <name evidence="7" type="ORF">FP66_06030</name>
</gene>
<reference evidence="7 8" key="1">
    <citation type="submission" date="2014-06" db="EMBL/GenBank/DDBJ databases">
        <title>Draft genome sequence of an extremely salt tolerant bacteria Halomonas salina/CIFRI 1.</title>
        <authorList>
            <person name="Behera B.D."/>
            <person name="Meena D.K."/>
            <person name="Das P."/>
            <person name="Maharana J."/>
            <person name="Paria P."/>
            <person name="Sharma A.P."/>
            <person name="Shamsudheen K.V."/>
            <person name="Rijit J."/>
            <person name="Dixit V."/>
            <person name="Verma A."/>
            <person name="Scaria V."/>
            <person name="Sivasubbu S."/>
        </authorList>
    </citation>
    <scope>NUCLEOTIDE SEQUENCE [LARGE SCALE GENOMIC DNA]</scope>
    <source>
        <strain evidence="7 8">CIFRI 1</strain>
    </source>
</reference>
<name>A0ABR4WTC5_9GAMM</name>
<comment type="similarity">
    <text evidence="6">Belongs to the LptE lipoprotein family.</text>
</comment>
<keyword evidence="5 6" id="KW-0449">Lipoprotein</keyword>
<evidence type="ECO:0000256" key="1">
    <source>
        <dbReference type="ARBA" id="ARBA00022729"/>
    </source>
</evidence>
<comment type="function">
    <text evidence="6">Together with LptD, is involved in the assembly of lipopolysaccharide (LPS) at the surface of the outer membrane. Required for the proper assembly of LptD. Binds LPS and may serve as the LPS recognition site at the outer membrane.</text>
</comment>
<evidence type="ECO:0000256" key="5">
    <source>
        <dbReference type="ARBA" id="ARBA00023288"/>
    </source>
</evidence>
<keyword evidence="8" id="KW-1185">Reference proteome</keyword>
<evidence type="ECO:0000313" key="7">
    <source>
        <dbReference type="EMBL" id="KGE77973.1"/>
    </source>
</evidence>
<dbReference type="Proteomes" id="UP000029721">
    <property type="component" value="Unassembled WGS sequence"/>
</dbReference>
<evidence type="ECO:0000256" key="4">
    <source>
        <dbReference type="ARBA" id="ARBA00023237"/>
    </source>
</evidence>
<comment type="caution">
    <text evidence="7">The sequence shown here is derived from an EMBL/GenBank/DDBJ whole genome shotgun (WGS) entry which is preliminary data.</text>
</comment>